<evidence type="ECO:0000256" key="1">
    <source>
        <dbReference type="SAM" id="MobiDB-lite"/>
    </source>
</evidence>
<feature type="compositionally biased region" description="Basic and acidic residues" evidence="1">
    <location>
        <begin position="1423"/>
        <end position="1442"/>
    </location>
</feature>
<reference evidence="2 3" key="1">
    <citation type="submission" date="2024-03" db="EMBL/GenBank/DDBJ databases">
        <title>A high-quality draft genome sequence of Diaporthe vaccinii, a causative agent of upright dieback and viscid rot disease in cranberry plants.</title>
        <authorList>
            <person name="Sarrasin M."/>
            <person name="Lang B.F."/>
            <person name="Burger G."/>
        </authorList>
    </citation>
    <scope>NUCLEOTIDE SEQUENCE [LARGE SCALE GENOMIC DNA]</scope>
    <source>
        <strain evidence="2 3">IS7</strain>
    </source>
</reference>
<feature type="compositionally biased region" description="Polar residues" evidence="1">
    <location>
        <begin position="803"/>
        <end position="823"/>
    </location>
</feature>
<sequence length="1464" mass="168449">MPAANRASMETVDIGRGNHYEHRHPQVQPVRRSSTLRSDEWDSYDRSIRTRYDRYDDYRPHYQVVDVHEGSRRPVSYHDHDYYDRWQESSGPVRHYVSQPHTHRGAQRQMVGVRPRPRSPTPVEYYDDEPIVTSAGSRKVPSKPAAAVGNEVIPKAQTESQHVPGLFQTVFDVNHPQDASVHLELPITDDHNAELEEFCRLQRLGNFGAAEDHFKKKLEPYLSNPYVFVHFGQMLLEKGDYLAFERLNPEAIFGKEDQPPSRFRERVVVIERNRSLPRARSRSRSPSWSRSRERRRETRTRSRSQTPVRPETQERRARFEPDVRIVRRRSRSRSRSRSIDNIQRSYEPDRYAESDRSYSPDGGAQSQDTKPNPDYDELELLRQNWRLLKVNSIIHSKGNYEDAYIEAWSTIETLRFGPGIGSTEIQIMKLALQLYAHVARIAPERYHSGLREAVREWVDWPTLFKELLAQGRVWDFKDLYVAAVAAFSDSEDTLLLGTDDIKRSLIDDWVLEEGDESTNLALLDMLLEPSQLRSYFPSEAKSRAEAIIAHSPRVMKSRSFIRWILANAADALSAEKRGDNDLWLALKTHLQGFPGMVWNTGGCFLPGVYVPRNSENPGWVASELPLSLNEPLQLALNLAKELKDYNAQVACYKLLIFQSQDPTELFQELTHLQKSIQGDKKGHLDTLLSSYLVCKDRMAKERLLEELGQTDDWSDTTIFCDGLTYWARDFIERALKRSLQGPKSTARLRNPASFYMGKGLPWAAERFTWQNTDLDHLPPTSAYRPETYIPRSETYIREHPDPTSRNSSQMHGQQSIRPYSRPSSPHRGYVPRPEPLPQSSTNPHGDESYVDRRRLEEAEKERELDQAKKELQAWKEKQAHEAKSQQDRETLERLEQAERRLREQEEINKKKTEEAMRRERELERLEQEFKQEKERQAVEARAQQDRDTRERLERAEQSLKDQAERLRRAEDRQYQEWVSERDFIRKKIVRGNLVRGRRGTRFVAASSASSESYFSDSSPSRDDDDSSDDNPIRRKKKGKSTSSDSEDESEQEIRIHRRARSLEGLRSRSRRREADQQDGDDTGNLQRNSCTDLILYREVQDLWSPDAYMPGTCLPRVPTSQVSSPDEDRGSRRDSTIGSEPVPEKPEDYPQEQTGHLTAEPQEVEDEPEPAVSHSDTGETDNDGSSRISRPESRDHRKRRSKEQNEKIANRPSRPTSTSVYVSPRPSAPESTGVWDAWEERKRKKAHRRVIIDPGPSGAHTISPRPRSRPSSTQMSDDIQPLGRRTSWRDSPVGSPHGDRLGSPTKRRSLIIDADGRPQPVRTTSENRRSYSGDASSGTHVRVIRSDGAGGGRPMPDTSPAAAGLRSRPHSTGGTGTRLHPPRPEQGPPENPSADSWERVKDGLWRKRKPSTLHEDPEEGEERELSQPRNQERQGESSKDQEPFEPEQGVSRKPTVADPEPNEE</sequence>
<feature type="region of interest" description="Disordered" evidence="1">
    <location>
        <begin position="1105"/>
        <end position="1464"/>
    </location>
</feature>
<dbReference type="Proteomes" id="UP001600888">
    <property type="component" value="Unassembled WGS sequence"/>
</dbReference>
<feature type="region of interest" description="Disordered" evidence="1">
    <location>
        <begin position="927"/>
        <end position="974"/>
    </location>
</feature>
<accession>A0ABR4E3V0</accession>
<feature type="region of interest" description="Disordered" evidence="1">
    <location>
        <begin position="275"/>
        <end position="375"/>
    </location>
</feature>
<dbReference type="EMBL" id="JBAWTH010000104">
    <property type="protein sequence ID" value="KAL2277101.1"/>
    <property type="molecule type" value="Genomic_DNA"/>
</dbReference>
<feature type="region of interest" description="Disordered" evidence="1">
    <location>
        <begin position="1"/>
        <end position="36"/>
    </location>
</feature>
<feature type="region of interest" description="Disordered" evidence="1">
    <location>
        <begin position="774"/>
        <end position="850"/>
    </location>
</feature>
<feature type="compositionally biased region" description="Basic and acidic residues" evidence="1">
    <location>
        <begin position="1396"/>
        <end position="1405"/>
    </location>
</feature>
<proteinExistence type="predicted"/>
<feature type="region of interest" description="Disordered" evidence="1">
    <location>
        <begin position="1004"/>
        <end position="1089"/>
    </location>
</feature>
<evidence type="ECO:0000313" key="2">
    <source>
        <dbReference type="EMBL" id="KAL2277101.1"/>
    </source>
</evidence>
<feature type="compositionally biased region" description="Low complexity" evidence="1">
    <location>
        <begin position="1006"/>
        <end position="1018"/>
    </location>
</feature>
<gene>
    <name evidence="2" type="ORF">FJTKL_00235</name>
</gene>
<feature type="region of interest" description="Disordered" evidence="1">
    <location>
        <begin position="98"/>
        <end position="125"/>
    </location>
</feature>
<feature type="compositionally biased region" description="Basic and acidic residues" evidence="1">
    <location>
        <begin position="1126"/>
        <end position="1135"/>
    </location>
</feature>
<comment type="caution">
    <text evidence="2">The sequence shown here is derived from an EMBL/GenBank/DDBJ whole genome shotgun (WGS) entry which is preliminary data.</text>
</comment>
<name>A0ABR4E3V0_9PEZI</name>
<feature type="compositionally biased region" description="Basic and acidic residues" evidence="1">
    <location>
        <begin position="346"/>
        <end position="358"/>
    </location>
</feature>
<organism evidence="2 3">
    <name type="scientific">Diaporthe vaccinii</name>
    <dbReference type="NCBI Taxonomy" id="105482"/>
    <lineage>
        <taxon>Eukaryota</taxon>
        <taxon>Fungi</taxon>
        <taxon>Dikarya</taxon>
        <taxon>Ascomycota</taxon>
        <taxon>Pezizomycotina</taxon>
        <taxon>Sordariomycetes</taxon>
        <taxon>Sordariomycetidae</taxon>
        <taxon>Diaporthales</taxon>
        <taxon>Diaporthaceae</taxon>
        <taxon>Diaporthe</taxon>
        <taxon>Diaporthe eres species complex</taxon>
    </lineage>
</organism>
<protein>
    <submittedName>
        <fullName evidence="2">Uncharacterized protein</fullName>
    </submittedName>
</protein>
<feature type="compositionally biased region" description="Basic and acidic residues" evidence="1">
    <location>
        <begin position="311"/>
        <end position="325"/>
    </location>
</feature>
<feature type="compositionally biased region" description="Low complexity" evidence="1">
    <location>
        <begin position="1263"/>
        <end position="1272"/>
    </location>
</feature>
<evidence type="ECO:0000313" key="3">
    <source>
        <dbReference type="Proteomes" id="UP001600888"/>
    </source>
</evidence>
<feature type="compositionally biased region" description="Basic and acidic residues" evidence="1">
    <location>
        <begin position="290"/>
        <end position="300"/>
    </location>
</feature>
<feature type="compositionally biased region" description="Basic residues" evidence="1">
    <location>
        <begin position="326"/>
        <end position="336"/>
    </location>
</feature>
<keyword evidence="3" id="KW-1185">Reference proteome</keyword>